<dbReference type="PANTHER" id="PTHR23389:SF9">
    <property type="entry name" value="DNA LIGASE"/>
    <property type="match status" value="1"/>
</dbReference>
<evidence type="ECO:0000256" key="10">
    <source>
        <dbReference type="ARBA" id="ARBA00023027"/>
    </source>
</evidence>
<dbReference type="GO" id="GO:0003677">
    <property type="term" value="F:DNA binding"/>
    <property type="evidence" value="ECO:0007669"/>
    <property type="project" value="InterPro"/>
</dbReference>
<comment type="caution">
    <text evidence="17">The sequence shown here is derived from an EMBL/GenBank/DDBJ whole genome shotgun (WGS) entry which is preliminary data.</text>
</comment>
<evidence type="ECO:0000256" key="6">
    <source>
        <dbReference type="ARBA" id="ARBA00022723"/>
    </source>
</evidence>
<keyword evidence="4 15" id="KW-0436">Ligase</keyword>
<dbReference type="NCBIfam" id="TIGR00575">
    <property type="entry name" value="dnlj"/>
    <property type="match status" value="1"/>
</dbReference>
<accession>A0A931LUC2</accession>
<dbReference type="Pfam" id="PF03120">
    <property type="entry name" value="OB_DNA_ligase"/>
    <property type="match status" value="1"/>
</dbReference>
<dbReference type="PROSITE" id="PS50172">
    <property type="entry name" value="BRCT"/>
    <property type="match status" value="1"/>
</dbReference>
<evidence type="ECO:0000259" key="16">
    <source>
        <dbReference type="PROSITE" id="PS50172"/>
    </source>
</evidence>
<evidence type="ECO:0000256" key="8">
    <source>
        <dbReference type="ARBA" id="ARBA00022833"/>
    </source>
</evidence>
<evidence type="ECO:0000256" key="3">
    <source>
        <dbReference type="ARBA" id="ARBA00013308"/>
    </source>
</evidence>
<feature type="binding site" evidence="15">
    <location>
        <position position="408"/>
    </location>
    <ligand>
        <name>Zn(2+)</name>
        <dbReference type="ChEBI" id="CHEBI:29105"/>
    </ligand>
</feature>
<dbReference type="Pfam" id="PF12826">
    <property type="entry name" value="HHH_2"/>
    <property type="match status" value="1"/>
</dbReference>
<dbReference type="Pfam" id="PF00533">
    <property type="entry name" value="BRCT"/>
    <property type="match status" value="1"/>
</dbReference>
<dbReference type="CDD" id="cd00114">
    <property type="entry name" value="LIGANc"/>
    <property type="match status" value="1"/>
</dbReference>
<feature type="binding site" evidence="15">
    <location>
        <position position="428"/>
    </location>
    <ligand>
        <name>Zn(2+)</name>
        <dbReference type="ChEBI" id="CHEBI:29105"/>
    </ligand>
</feature>
<dbReference type="InterPro" id="IPR012340">
    <property type="entry name" value="NA-bd_OB-fold"/>
</dbReference>
<feature type="binding site" evidence="15">
    <location>
        <position position="113"/>
    </location>
    <ligand>
        <name>NAD(+)</name>
        <dbReference type="ChEBI" id="CHEBI:57540"/>
    </ligand>
</feature>
<feature type="binding site" evidence="15">
    <location>
        <begin position="82"/>
        <end position="83"/>
    </location>
    <ligand>
        <name>NAD(+)</name>
        <dbReference type="ChEBI" id="CHEBI:57540"/>
    </ligand>
</feature>
<dbReference type="SUPFAM" id="SSF47781">
    <property type="entry name" value="RuvA domain 2-like"/>
    <property type="match status" value="1"/>
</dbReference>
<dbReference type="NCBIfam" id="NF005932">
    <property type="entry name" value="PRK07956.1"/>
    <property type="match status" value="1"/>
</dbReference>
<dbReference type="Gene3D" id="6.20.10.30">
    <property type="match status" value="1"/>
</dbReference>
<feature type="binding site" evidence="15">
    <location>
        <position position="287"/>
    </location>
    <ligand>
        <name>NAD(+)</name>
        <dbReference type="ChEBI" id="CHEBI:57540"/>
    </ligand>
</feature>
<evidence type="ECO:0000256" key="12">
    <source>
        <dbReference type="ARBA" id="ARBA00023211"/>
    </source>
</evidence>
<dbReference type="Pfam" id="PF01653">
    <property type="entry name" value="DNA_ligase_aden"/>
    <property type="match status" value="1"/>
</dbReference>
<dbReference type="SUPFAM" id="SSF56091">
    <property type="entry name" value="DNA ligase/mRNA capping enzyme, catalytic domain"/>
    <property type="match status" value="1"/>
</dbReference>
<dbReference type="SMART" id="SM00278">
    <property type="entry name" value="HhH1"/>
    <property type="match status" value="3"/>
</dbReference>
<feature type="binding site" evidence="15">
    <location>
        <position position="311"/>
    </location>
    <ligand>
        <name>NAD(+)</name>
        <dbReference type="ChEBI" id="CHEBI:57540"/>
    </ligand>
</feature>
<evidence type="ECO:0000256" key="2">
    <source>
        <dbReference type="ARBA" id="ARBA00012722"/>
    </source>
</evidence>
<dbReference type="PIRSF" id="PIRSF001604">
    <property type="entry name" value="LigA"/>
    <property type="match status" value="1"/>
</dbReference>
<dbReference type="InterPro" id="IPR033136">
    <property type="entry name" value="DNA_ligase_CS"/>
</dbReference>
<keyword evidence="6 15" id="KW-0479">Metal-binding</keyword>
<evidence type="ECO:0000313" key="18">
    <source>
        <dbReference type="Proteomes" id="UP000727962"/>
    </source>
</evidence>
<dbReference type="Gene3D" id="3.40.50.10190">
    <property type="entry name" value="BRCT domain"/>
    <property type="match status" value="1"/>
</dbReference>
<evidence type="ECO:0000256" key="4">
    <source>
        <dbReference type="ARBA" id="ARBA00022598"/>
    </source>
</evidence>
<dbReference type="InterPro" id="IPR013839">
    <property type="entry name" value="DNAligase_adenylation"/>
</dbReference>
<dbReference type="FunFam" id="1.10.150.20:FF:000007">
    <property type="entry name" value="DNA ligase"/>
    <property type="match status" value="1"/>
</dbReference>
<dbReference type="CDD" id="cd17748">
    <property type="entry name" value="BRCT_DNA_ligase_like"/>
    <property type="match status" value="1"/>
</dbReference>
<feature type="binding site" evidence="15">
    <location>
        <position position="405"/>
    </location>
    <ligand>
        <name>Zn(2+)</name>
        <dbReference type="ChEBI" id="CHEBI:29105"/>
    </ligand>
</feature>
<feature type="binding site" evidence="15">
    <location>
        <position position="423"/>
    </location>
    <ligand>
        <name>Zn(2+)</name>
        <dbReference type="ChEBI" id="CHEBI:29105"/>
    </ligand>
</feature>
<protein>
    <recommendedName>
        <fullName evidence="3 15">DNA ligase</fullName>
        <ecNumber evidence="2 15">6.5.1.2</ecNumber>
    </recommendedName>
    <alternativeName>
        <fullName evidence="15">Polydeoxyribonucleotide synthase [NAD(+)]</fullName>
    </alternativeName>
</protein>
<dbReference type="Gene3D" id="1.10.150.20">
    <property type="entry name" value="5' to 3' exonuclease, C-terminal subdomain"/>
    <property type="match status" value="2"/>
</dbReference>
<dbReference type="SMART" id="SM00292">
    <property type="entry name" value="BRCT"/>
    <property type="match status" value="1"/>
</dbReference>
<keyword evidence="10 15" id="KW-0520">NAD</keyword>
<gene>
    <name evidence="15 17" type="primary">ligA</name>
    <name evidence="17" type="ORF">HYR64_10395</name>
</gene>
<dbReference type="SUPFAM" id="SSF50249">
    <property type="entry name" value="Nucleic acid-binding proteins"/>
    <property type="match status" value="1"/>
</dbReference>
<feature type="domain" description="BRCT" evidence="16">
    <location>
        <begin position="587"/>
        <end position="668"/>
    </location>
</feature>
<dbReference type="FunFam" id="3.30.470.30:FF:000001">
    <property type="entry name" value="DNA ligase"/>
    <property type="match status" value="1"/>
</dbReference>
<keyword evidence="12 15" id="KW-0464">Manganese</keyword>
<keyword evidence="8 15" id="KW-0862">Zinc</keyword>
<dbReference type="GO" id="GO:0006281">
    <property type="term" value="P:DNA repair"/>
    <property type="evidence" value="ECO:0007669"/>
    <property type="project" value="UniProtKB-KW"/>
</dbReference>
<dbReference type="InterPro" id="IPR004150">
    <property type="entry name" value="NAD_DNA_ligase_OB"/>
</dbReference>
<name>A0A931LUC2_FIMGI</name>
<evidence type="ECO:0000256" key="1">
    <source>
        <dbReference type="ARBA" id="ARBA00004067"/>
    </source>
</evidence>
<dbReference type="SUPFAM" id="SSF52113">
    <property type="entry name" value="BRCT domain"/>
    <property type="match status" value="1"/>
</dbReference>
<dbReference type="InterPro" id="IPR041663">
    <property type="entry name" value="DisA/LigA_HHH"/>
</dbReference>
<evidence type="ECO:0000256" key="9">
    <source>
        <dbReference type="ARBA" id="ARBA00022842"/>
    </source>
</evidence>
<evidence type="ECO:0000256" key="11">
    <source>
        <dbReference type="ARBA" id="ARBA00023204"/>
    </source>
</evidence>
<dbReference type="InterPro" id="IPR001357">
    <property type="entry name" value="BRCT_dom"/>
</dbReference>
<feature type="binding site" evidence="15">
    <location>
        <begin position="33"/>
        <end position="37"/>
    </location>
    <ligand>
        <name>NAD(+)</name>
        <dbReference type="ChEBI" id="CHEBI:57540"/>
    </ligand>
</feature>
<keyword evidence="7 15" id="KW-0227">DNA damage</keyword>
<comment type="function">
    <text evidence="1 15">DNA ligase that catalyzes the formation of phosphodiester linkages between 5'-phosphoryl and 3'-hydroxyl groups in double-stranded DNA using NAD as a coenzyme and as the energy source for the reaction. It is essential for DNA replication and repair of damaged DNA.</text>
</comment>
<evidence type="ECO:0000256" key="5">
    <source>
        <dbReference type="ARBA" id="ARBA00022705"/>
    </source>
</evidence>
<evidence type="ECO:0000256" key="7">
    <source>
        <dbReference type="ARBA" id="ARBA00022763"/>
    </source>
</evidence>
<dbReference type="FunFam" id="2.40.50.140:FF:000012">
    <property type="entry name" value="DNA ligase"/>
    <property type="match status" value="1"/>
</dbReference>
<evidence type="ECO:0000256" key="15">
    <source>
        <dbReference type="HAMAP-Rule" id="MF_01588"/>
    </source>
</evidence>
<comment type="similarity">
    <text evidence="14 15">Belongs to the NAD-dependent DNA ligase family. LigA subfamily.</text>
</comment>
<dbReference type="GO" id="GO:0003911">
    <property type="term" value="F:DNA ligase (NAD+) activity"/>
    <property type="evidence" value="ECO:0007669"/>
    <property type="project" value="UniProtKB-UniRule"/>
</dbReference>
<dbReference type="SMART" id="SM00532">
    <property type="entry name" value="LIGANc"/>
    <property type="match status" value="1"/>
</dbReference>
<dbReference type="InterPro" id="IPR036420">
    <property type="entry name" value="BRCT_dom_sf"/>
</dbReference>
<dbReference type="GO" id="GO:0046872">
    <property type="term" value="F:metal ion binding"/>
    <property type="evidence" value="ECO:0007669"/>
    <property type="project" value="UniProtKB-KW"/>
</dbReference>
<dbReference type="Gene3D" id="3.30.470.30">
    <property type="entry name" value="DNA ligase/mRNA capping enzyme"/>
    <property type="match status" value="1"/>
</dbReference>
<dbReference type="Gene3D" id="2.40.50.140">
    <property type="entry name" value="Nucleic acid-binding proteins"/>
    <property type="match status" value="1"/>
</dbReference>
<dbReference type="InterPro" id="IPR003583">
    <property type="entry name" value="Hlx-hairpin-Hlx_DNA-bd_motif"/>
</dbReference>
<dbReference type="Proteomes" id="UP000727962">
    <property type="component" value="Unassembled WGS sequence"/>
</dbReference>
<feature type="binding site" evidence="15">
    <location>
        <position position="136"/>
    </location>
    <ligand>
        <name>NAD(+)</name>
        <dbReference type="ChEBI" id="CHEBI:57540"/>
    </ligand>
</feature>
<reference evidence="17" key="1">
    <citation type="submission" date="2020-07" db="EMBL/GenBank/DDBJ databases">
        <title>Huge and variable diversity of episymbiotic CPR bacteria and DPANN archaea in groundwater ecosystems.</title>
        <authorList>
            <person name="He C.Y."/>
            <person name="Keren R."/>
            <person name="Whittaker M."/>
            <person name="Farag I.F."/>
            <person name="Doudna J."/>
            <person name="Cate J.H.D."/>
            <person name="Banfield J.F."/>
        </authorList>
    </citation>
    <scope>NUCLEOTIDE SEQUENCE</scope>
    <source>
        <strain evidence="17">NC_groundwater_17_Pr7_B-0.1um_64_12</strain>
    </source>
</reference>
<feature type="active site" description="N6-AMP-lysine intermediate" evidence="15">
    <location>
        <position position="115"/>
    </location>
</feature>
<feature type="binding site" evidence="15">
    <location>
        <position position="172"/>
    </location>
    <ligand>
        <name>NAD(+)</name>
        <dbReference type="ChEBI" id="CHEBI:57540"/>
    </ligand>
</feature>
<comment type="cofactor">
    <cofactor evidence="15">
        <name>Mg(2+)</name>
        <dbReference type="ChEBI" id="CHEBI:18420"/>
    </cofactor>
    <cofactor evidence="15">
        <name>Mn(2+)</name>
        <dbReference type="ChEBI" id="CHEBI:29035"/>
    </cofactor>
</comment>
<dbReference type="FunFam" id="1.10.150.20:FF:000006">
    <property type="entry name" value="DNA ligase"/>
    <property type="match status" value="1"/>
</dbReference>
<keyword evidence="5 15" id="KW-0235">DNA replication</keyword>
<keyword evidence="9 15" id="KW-0460">Magnesium</keyword>
<dbReference type="PANTHER" id="PTHR23389">
    <property type="entry name" value="CHROMOSOME TRANSMISSION FIDELITY FACTOR 18"/>
    <property type="match status" value="1"/>
</dbReference>
<dbReference type="InterPro" id="IPR001679">
    <property type="entry name" value="DNA_ligase"/>
</dbReference>
<proteinExistence type="inferred from homology"/>
<comment type="catalytic activity">
    <reaction evidence="13 15">
        <text>NAD(+) + (deoxyribonucleotide)n-3'-hydroxyl + 5'-phospho-(deoxyribonucleotide)m = (deoxyribonucleotide)n+m + AMP + beta-nicotinamide D-nucleotide.</text>
        <dbReference type="EC" id="6.5.1.2"/>
    </reaction>
</comment>
<dbReference type="Pfam" id="PF03119">
    <property type="entry name" value="DNA_ligase_ZBD"/>
    <property type="match status" value="1"/>
</dbReference>
<evidence type="ECO:0000256" key="14">
    <source>
        <dbReference type="ARBA" id="ARBA00060881"/>
    </source>
</evidence>
<evidence type="ECO:0000313" key="17">
    <source>
        <dbReference type="EMBL" id="MBI1757502.1"/>
    </source>
</evidence>
<evidence type="ECO:0000256" key="13">
    <source>
        <dbReference type="ARBA" id="ARBA00034005"/>
    </source>
</evidence>
<sequence length="668" mass="72191">MDGPLADRAAELRKLIERHNRLYHQLDAPEISDSEYDALFRELVELESAHPELKTDDSPTLRIGAPPLAEFGQHRHLTPMLSLDNAFSEEELRAFDDRVRRGLGASEVEYYAELKYDGASISLTYQDGRLRTAATRGDGTVGEEVTPNARTVRGVPLSLAEPLDGALEVRGEVLMFKAAFDELNVARSARGQQVFANPRNAAAGGLRQLDSRLTAARKLSFFAYAVGQSRRLADTQSGTLERLHGLGFAVRPEAGTLVGVDAVVRYVERWSERRASLPFGIDGIVVKVNRLDQQEELGSTARGPRWAIAYKFAAEQAFTRLLGIVNQVGRTGTVTPVADLEPVHVGGVTVSRATLHNYEDLKRRDVRVGDTVIVQRAGDVIPEVVGSVLDKRSPDSAAPEEPTVCPECGSPLGRSGSEVALRCFNKACPAQVAAKILHFVSRSAMDIEGLGEKLVVRLLDIGMVTDLPSLYRLHGRKTELAVLDRLGELSVANLVEAIETSKARPLDRFVNGLGIRHVGSKTARDLTRAIRTLEALRRADYDALTAVSGIGPQVASEIEGFFEEPANQALIDDLLSLGVAPVEPEGPIGHLFGGQTLVFTGKLEHMTREDAEALVARFGGKASGSVSKLTTLVVAGPGAGSKLAKAEELGVKVVSEEDFLAMLPEGTR</sequence>
<dbReference type="InterPro" id="IPR010994">
    <property type="entry name" value="RuvA_2-like"/>
</dbReference>
<organism evidence="17 18">
    <name type="scientific">Fimbriimonas ginsengisoli</name>
    <dbReference type="NCBI Taxonomy" id="1005039"/>
    <lineage>
        <taxon>Bacteria</taxon>
        <taxon>Bacillati</taxon>
        <taxon>Armatimonadota</taxon>
        <taxon>Fimbriimonadia</taxon>
        <taxon>Fimbriimonadales</taxon>
        <taxon>Fimbriimonadaceae</taxon>
        <taxon>Fimbriimonas</taxon>
    </lineage>
</organism>
<dbReference type="EC" id="6.5.1.2" evidence="2 15"/>
<dbReference type="InterPro" id="IPR013840">
    <property type="entry name" value="DNAligase_N"/>
</dbReference>
<dbReference type="Gene3D" id="1.10.287.610">
    <property type="entry name" value="Helix hairpin bin"/>
    <property type="match status" value="1"/>
</dbReference>
<dbReference type="AlphaFoldDB" id="A0A931LUC2"/>
<dbReference type="EMBL" id="JACOSL010000064">
    <property type="protein sequence ID" value="MBI1757502.1"/>
    <property type="molecule type" value="Genomic_DNA"/>
</dbReference>
<dbReference type="HAMAP" id="MF_01588">
    <property type="entry name" value="DNA_ligase_A"/>
    <property type="match status" value="1"/>
</dbReference>
<dbReference type="InterPro" id="IPR004149">
    <property type="entry name" value="Znf_DNAligase_C4"/>
</dbReference>
<keyword evidence="11 15" id="KW-0234">DNA repair</keyword>
<dbReference type="PROSITE" id="PS01056">
    <property type="entry name" value="DNA_LIGASE_N2"/>
    <property type="match status" value="1"/>
</dbReference>
<dbReference type="GO" id="GO:0006260">
    <property type="term" value="P:DNA replication"/>
    <property type="evidence" value="ECO:0007669"/>
    <property type="project" value="UniProtKB-KW"/>
</dbReference>